<organism evidence="1 2">
    <name type="scientific">Nyssa sinensis</name>
    <dbReference type="NCBI Taxonomy" id="561372"/>
    <lineage>
        <taxon>Eukaryota</taxon>
        <taxon>Viridiplantae</taxon>
        <taxon>Streptophyta</taxon>
        <taxon>Embryophyta</taxon>
        <taxon>Tracheophyta</taxon>
        <taxon>Spermatophyta</taxon>
        <taxon>Magnoliopsida</taxon>
        <taxon>eudicotyledons</taxon>
        <taxon>Gunneridae</taxon>
        <taxon>Pentapetalae</taxon>
        <taxon>asterids</taxon>
        <taxon>Cornales</taxon>
        <taxon>Nyssaceae</taxon>
        <taxon>Nyssa</taxon>
    </lineage>
</organism>
<accession>A0A5J5AQ12</accession>
<dbReference type="PANTHER" id="PTHR11439">
    <property type="entry name" value="GAG-POL-RELATED RETROTRANSPOSON"/>
    <property type="match status" value="1"/>
</dbReference>
<dbReference type="AlphaFoldDB" id="A0A5J5AQ12"/>
<protein>
    <recommendedName>
        <fullName evidence="3">Reverse transcriptase Ty1/copia-type domain-containing protein</fullName>
    </recommendedName>
</protein>
<dbReference type="PANTHER" id="PTHR11439:SF517">
    <property type="entry name" value="CYSTEINE-RICH RLK (RECEPTOR-LIKE PROTEIN KINASE) 8"/>
    <property type="match status" value="1"/>
</dbReference>
<evidence type="ECO:0000313" key="1">
    <source>
        <dbReference type="EMBL" id="KAA8531151.1"/>
    </source>
</evidence>
<dbReference type="EMBL" id="CM018043">
    <property type="protein sequence ID" value="KAA8531151.1"/>
    <property type="molecule type" value="Genomic_DNA"/>
</dbReference>
<keyword evidence="2" id="KW-1185">Reference proteome</keyword>
<dbReference type="OrthoDB" id="1721964at2759"/>
<proteinExistence type="predicted"/>
<evidence type="ECO:0000313" key="2">
    <source>
        <dbReference type="Proteomes" id="UP000325577"/>
    </source>
</evidence>
<reference evidence="1 2" key="1">
    <citation type="submission" date="2019-09" db="EMBL/GenBank/DDBJ databases">
        <title>A chromosome-level genome assembly of the Chinese tupelo Nyssa sinensis.</title>
        <authorList>
            <person name="Yang X."/>
            <person name="Kang M."/>
            <person name="Yang Y."/>
            <person name="Xiong H."/>
            <person name="Wang M."/>
            <person name="Zhang Z."/>
            <person name="Wang Z."/>
            <person name="Wu H."/>
            <person name="Ma T."/>
            <person name="Liu J."/>
            <person name="Xi Z."/>
        </authorList>
    </citation>
    <scope>NUCLEOTIDE SEQUENCE [LARGE SCALE GENOMIC DNA]</scope>
    <source>
        <strain evidence="1">J267</strain>
        <tissue evidence="1">Leaf</tissue>
    </source>
</reference>
<dbReference type="CDD" id="cd09272">
    <property type="entry name" value="RNase_HI_RT_Ty1"/>
    <property type="match status" value="1"/>
</dbReference>
<name>A0A5J5AQ12_9ASTE</name>
<gene>
    <name evidence="1" type="ORF">F0562_005935</name>
</gene>
<sequence>MLDIPHVLHLSYLEQEIDKFFDKSCLTSYSSLPGTSDFGILYKKGTKDGLIGFSDSDYAGDLDDRRSTSGHVFTMGSAVVSWSSKKQPIVTLSTTEAEFVATTSCACQAVWLRRLLGKLNFHQQDPTPTFCDNISAIKLSKNPVLHGRSKHMDVRFYFLRDLCNDGTIDLIFCKSEDQDADILTKPLKLPVFLKLRKTLGICFAKNIV</sequence>
<dbReference type="Proteomes" id="UP000325577">
    <property type="component" value="Linkage Group LG2"/>
</dbReference>
<evidence type="ECO:0008006" key="3">
    <source>
        <dbReference type="Google" id="ProtNLM"/>
    </source>
</evidence>